<dbReference type="InterPro" id="IPR004638">
    <property type="entry name" value="EmrB-like"/>
</dbReference>
<evidence type="ECO:0000256" key="4">
    <source>
        <dbReference type="ARBA" id="ARBA00022475"/>
    </source>
</evidence>
<keyword evidence="6 9" id="KW-1133">Transmembrane helix</keyword>
<evidence type="ECO:0000256" key="6">
    <source>
        <dbReference type="ARBA" id="ARBA00022989"/>
    </source>
</evidence>
<reference evidence="11 12" key="1">
    <citation type="journal article" date="2015" name="Stand. Genomic Sci.">
        <title>Genomic Encyclopedia of Bacterial and Archaeal Type Strains, Phase III: the genomes of soil and plant-associated and newly described type strains.</title>
        <authorList>
            <person name="Whitman W.B."/>
            <person name="Woyke T."/>
            <person name="Klenk H.P."/>
            <person name="Zhou Y."/>
            <person name="Lilburn T.G."/>
            <person name="Beck B.J."/>
            <person name="De Vos P."/>
            <person name="Vandamme P."/>
            <person name="Eisen J.A."/>
            <person name="Garrity G."/>
            <person name="Hugenholtz P."/>
            <person name="Kyrpides N.C."/>
        </authorList>
    </citation>
    <scope>NUCLEOTIDE SEQUENCE [LARGE SCALE GENOMIC DNA]</scope>
    <source>
        <strain evidence="11 12">CECT 7306</strain>
    </source>
</reference>
<comment type="similarity">
    <text evidence="2">Belongs to the major facilitator superfamily. EmrB family.</text>
</comment>
<evidence type="ECO:0000256" key="3">
    <source>
        <dbReference type="ARBA" id="ARBA00022448"/>
    </source>
</evidence>
<dbReference type="AlphaFoldDB" id="A0A3N1HR20"/>
<sequence>MSTSTGPDAGTRAVPAQPARAGGGDASAGTGVVGTAERMAPGSGLVIGLLLVSAFVVILNETIMSVALPRLMEDLQITATTAQWLTTGFMLTMAVVIPVTGFLLQRFHVRPVFLTAMSLFSAGTLIAALAPGFGTLLLGRVVQASGTAIMMPLLMTTVLTLVPASSRGRMMGRISIVIAVAPAIGPTISGVVLSALDWRWMFWLVLPIALVSLALGAARIRNVTTPRPGRIDVVSVALSALAFGGLLYGLSSLGEGGGGEHPVPLWLPVVVGAVALVAFVARQLRLARRDAALLDLRVFATRAFAVAVGLVVISMMALFGSLIVLPLYLQQVLGLDTLSTGLLLLPGGAVMAVLSPVVGGLFDKVGPRPLVTPGAVVVSAALWIMTTLGPGTAVWHVVAAHVLLSVGLAFVFTPLLTSALGSLPPRLYSHGSAVVGTVQQLAGGAGTALFITLMTSTAAARAAEGASTVAATGAGVRAAFLVGAVLSLVAVAVSLLVRRPAQVPSPEVVAH</sequence>
<feature type="domain" description="Major facilitator superfamily (MFS) profile" evidence="10">
    <location>
        <begin position="46"/>
        <end position="502"/>
    </location>
</feature>
<dbReference type="Gene3D" id="1.20.1250.20">
    <property type="entry name" value="MFS general substrate transporter like domains"/>
    <property type="match status" value="1"/>
</dbReference>
<evidence type="ECO:0000256" key="5">
    <source>
        <dbReference type="ARBA" id="ARBA00022692"/>
    </source>
</evidence>
<dbReference type="InterPro" id="IPR036259">
    <property type="entry name" value="MFS_trans_sf"/>
</dbReference>
<dbReference type="FunCoup" id="A0A3N1HR20">
    <property type="interactions" value="34"/>
</dbReference>
<evidence type="ECO:0000313" key="11">
    <source>
        <dbReference type="EMBL" id="ROP44955.1"/>
    </source>
</evidence>
<feature type="region of interest" description="Disordered" evidence="8">
    <location>
        <begin position="1"/>
        <end position="27"/>
    </location>
</feature>
<dbReference type="NCBIfam" id="TIGR00711">
    <property type="entry name" value="efflux_EmrB"/>
    <property type="match status" value="1"/>
</dbReference>
<accession>A0A3N1HR20</accession>
<keyword evidence="12" id="KW-1185">Reference proteome</keyword>
<dbReference type="Proteomes" id="UP000276232">
    <property type="component" value="Unassembled WGS sequence"/>
</dbReference>
<feature type="transmembrane region" description="Helical" evidence="9">
    <location>
        <begin position="475"/>
        <end position="497"/>
    </location>
</feature>
<comment type="caution">
    <text evidence="11">The sequence shown here is derived from an EMBL/GenBank/DDBJ whole genome shotgun (WGS) entry which is preliminary data.</text>
</comment>
<comment type="subcellular location">
    <subcellularLocation>
        <location evidence="1">Cell membrane</location>
        <topology evidence="1">Multi-pass membrane protein</topology>
    </subcellularLocation>
</comment>
<proteinExistence type="inferred from homology"/>
<dbReference type="PROSITE" id="PS50850">
    <property type="entry name" value="MFS"/>
    <property type="match status" value="1"/>
</dbReference>
<dbReference type="Pfam" id="PF07690">
    <property type="entry name" value="MFS_1"/>
    <property type="match status" value="1"/>
</dbReference>
<keyword evidence="4" id="KW-1003">Cell membrane</keyword>
<feature type="transmembrane region" description="Helical" evidence="9">
    <location>
        <begin position="142"/>
        <end position="162"/>
    </location>
</feature>
<protein>
    <submittedName>
        <fullName evidence="11">DHA2 family lincomycin resistance protein-like MFS transporter</fullName>
    </submittedName>
</protein>
<evidence type="ECO:0000256" key="1">
    <source>
        <dbReference type="ARBA" id="ARBA00004651"/>
    </source>
</evidence>
<dbReference type="PANTHER" id="PTHR42718:SF9">
    <property type="entry name" value="MAJOR FACILITATOR SUPERFAMILY MULTIDRUG TRANSPORTER MFSC"/>
    <property type="match status" value="1"/>
</dbReference>
<evidence type="ECO:0000256" key="8">
    <source>
        <dbReference type="SAM" id="MobiDB-lite"/>
    </source>
</evidence>
<gene>
    <name evidence="11" type="ORF">EDC03_1085</name>
</gene>
<dbReference type="InterPro" id="IPR020846">
    <property type="entry name" value="MFS_dom"/>
</dbReference>
<evidence type="ECO:0000259" key="10">
    <source>
        <dbReference type="PROSITE" id="PS50850"/>
    </source>
</evidence>
<dbReference type="InParanoid" id="A0A3N1HR20"/>
<feature type="transmembrane region" description="Helical" evidence="9">
    <location>
        <begin position="230"/>
        <end position="251"/>
    </location>
</feature>
<evidence type="ECO:0000256" key="9">
    <source>
        <dbReference type="SAM" id="Phobius"/>
    </source>
</evidence>
<dbReference type="RefSeq" id="WP_123379163.1">
    <property type="nucleotide sequence ID" value="NZ_RJKN01000002.1"/>
</dbReference>
<dbReference type="PRINTS" id="PR01036">
    <property type="entry name" value="TCRTETB"/>
</dbReference>
<dbReference type="OrthoDB" id="9812221at2"/>
<keyword evidence="3" id="KW-0813">Transport</keyword>
<name>A0A3N1HR20_9ACTN</name>
<feature type="transmembrane region" description="Helical" evidence="9">
    <location>
        <begin position="111"/>
        <end position="130"/>
    </location>
</feature>
<feature type="transmembrane region" description="Helical" evidence="9">
    <location>
        <begin position="303"/>
        <end position="329"/>
    </location>
</feature>
<feature type="transmembrane region" description="Helical" evidence="9">
    <location>
        <begin position="341"/>
        <end position="362"/>
    </location>
</feature>
<feature type="transmembrane region" description="Helical" evidence="9">
    <location>
        <begin position="84"/>
        <end position="104"/>
    </location>
</feature>
<evidence type="ECO:0000256" key="2">
    <source>
        <dbReference type="ARBA" id="ARBA00008537"/>
    </source>
</evidence>
<feature type="transmembrane region" description="Helical" evidence="9">
    <location>
        <begin position="394"/>
        <end position="420"/>
    </location>
</feature>
<evidence type="ECO:0000313" key="12">
    <source>
        <dbReference type="Proteomes" id="UP000276232"/>
    </source>
</evidence>
<feature type="transmembrane region" description="Helical" evidence="9">
    <location>
        <begin position="369"/>
        <end position="388"/>
    </location>
</feature>
<dbReference type="PANTHER" id="PTHR42718">
    <property type="entry name" value="MAJOR FACILITATOR SUPERFAMILY MULTIDRUG TRANSPORTER MFSC"/>
    <property type="match status" value="1"/>
</dbReference>
<feature type="transmembrane region" description="Helical" evidence="9">
    <location>
        <begin position="263"/>
        <end position="282"/>
    </location>
</feature>
<feature type="transmembrane region" description="Helical" evidence="9">
    <location>
        <begin position="441"/>
        <end position="463"/>
    </location>
</feature>
<feature type="transmembrane region" description="Helical" evidence="9">
    <location>
        <begin position="45"/>
        <end position="64"/>
    </location>
</feature>
<dbReference type="CDD" id="cd17503">
    <property type="entry name" value="MFS_LmrB_MDR_like"/>
    <property type="match status" value="1"/>
</dbReference>
<dbReference type="SUPFAM" id="SSF103473">
    <property type="entry name" value="MFS general substrate transporter"/>
    <property type="match status" value="1"/>
</dbReference>
<evidence type="ECO:0000256" key="7">
    <source>
        <dbReference type="ARBA" id="ARBA00023136"/>
    </source>
</evidence>
<dbReference type="InterPro" id="IPR011701">
    <property type="entry name" value="MFS"/>
</dbReference>
<feature type="transmembrane region" description="Helical" evidence="9">
    <location>
        <begin position="174"/>
        <end position="194"/>
    </location>
</feature>
<keyword evidence="7 9" id="KW-0472">Membrane</keyword>
<dbReference type="EMBL" id="RJKN01000002">
    <property type="protein sequence ID" value="ROP44955.1"/>
    <property type="molecule type" value="Genomic_DNA"/>
</dbReference>
<dbReference type="GO" id="GO:0022857">
    <property type="term" value="F:transmembrane transporter activity"/>
    <property type="evidence" value="ECO:0007669"/>
    <property type="project" value="InterPro"/>
</dbReference>
<feature type="transmembrane region" description="Helical" evidence="9">
    <location>
        <begin position="200"/>
        <end position="218"/>
    </location>
</feature>
<keyword evidence="5 9" id="KW-0812">Transmembrane</keyword>
<organism evidence="11 12">
    <name type="scientific">Pseudokineococcus lusitanus</name>
    <dbReference type="NCBI Taxonomy" id="763993"/>
    <lineage>
        <taxon>Bacteria</taxon>
        <taxon>Bacillati</taxon>
        <taxon>Actinomycetota</taxon>
        <taxon>Actinomycetes</taxon>
        <taxon>Kineosporiales</taxon>
        <taxon>Kineosporiaceae</taxon>
        <taxon>Pseudokineococcus</taxon>
    </lineage>
</organism>
<dbReference type="Gene3D" id="1.20.1720.10">
    <property type="entry name" value="Multidrug resistance protein D"/>
    <property type="match status" value="1"/>
</dbReference>
<dbReference type="GO" id="GO:0005886">
    <property type="term" value="C:plasma membrane"/>
    <property type="evidence" value="ECO:0007669"/>
    <property type="project" value="UniProtKB-SubCell"/>
</dbReference>